<keyword evidence="3" id="KW-0411">Iron-sulfur</keyword>
<keyword evidence="2" id="KW-0408">Iron</keyword>
<sequence>MKTVLYYFSGTGNSLWAARMLARELPDAEIAPMPAPGLETVSVDAPVIGLVFPVYIWGLPARVRHFADKLKGNGSPYIFAIATNGGQVANTLVQLQQLMARNGRELASGFDLVMPSNYIPWGSPGPRRVWEPRCSAALEKLSRIAGIVRSQEKRPVEKGPLWHRVVFTLLYKLSHNQIPKMDKSFWVDEKCNSCGICVKICPSKNITMSDTKPVWNHGCEQCLACIQWCPRLAIQFGKKTPRYERYHHPEITLRDMIGK</sequence>
<dbReference type="PROSITE" id="PS00198">
    <property type="entry name" value="4FE4S_FER_1"/>
    <property type="match status" value="1"/>
</dbReference>
<dbReference type="InterPro" id="IPR017896">
    <property type="entry name" value="4Fe4S_Fe-S-bd"/>
</dbReference>
<dbReference type="PROSITE" id="PS51379">
    <property type="entry name" value="4FE4S_FER_2"/>
    <property type="match status" value="2"/>
</dbReference>
<reference evidence="5 6" key="1">
    <citation type="journal article" date="2016" name="Nat. Commun.">
        <title>Thousands of microbial genomes shed light on interconnected biogeochemical processes in an aquifer system.</title>
        <authorList>
            <person name="Anantharaman K."/>
            <person name="Brown C.T."/>
            <person name="Hug L.A."/>
            <person name="Sharon I."/>
            <person name="Castelle C.J."/>
            <person name="Probst A.J."/>
            <person name="Thomas B.C."/>
            <person name="Singh A."/>
            <person name="Wilkins M.J."/>
            <person name="Karaoz U."/>
            <person name="Brodie E.L."/>
            <person name="Williams K.H."/>
            <person name="Hubbard S.S."/>
            <person name="Banfield J.F."/>
        </authorList>
    </citation>
    <scope>NUCLEOTIDE SEQUENCE [LARGE SCALE GENOMIC DNA]</scope>
</reference>
<evidence type="ECO:0000313" key="6">
    <source>
        <dbReference type="Proteomes" id="UP000179243"/>
    </source>
</evidence>
<dbReference type="NCBIfam" id="NF038196">
    <property type="entry name" value="ferrodoxin_EFR1"/>
    <property type="match status" value="1"/>
</dbReference>
<dbReference type="Gene3D" id="3.40.50.360">
    <property type="match status" value="1"/>
</dbReference>
<proteinExistence type="predicted"/>
<protein>
    <recommendedName>
        <fullName evidence="4">4Fe-4S ferredoxin-type domain-containing protein</fullName>
    </recommendedName>
</protein>
<comment type="caution">
    <text evidence="5">The sequence shown here is derived from an EMBL/GenBank/DDBJ whole genome shotgun (WGS) entry which is preliminary data.</text>
</comment>
<feature type="domain" description="4Fe-4S ferredoxin-type" evidence="4">
    <location>
        <begin position="212"/>
        <end position="239"/>
    </location>
</feature>
<dbReference type="Gene3D" id="3.30.70.20">
    <property type="match status" value="1"/>
</dbReference>
<feature type="domain" description="4Fe-4S ferredoxin-type" evidence="4">
    <location>
        <begin position="183"/>
        <end position="211"/>
    </location>
</feature>
<dbReference type="AlphaFoldDB" id="A0A1F7F9C8"/>
<dbReference type="InterPro" id="IPR047964">
    <property type="entry name" value="EFR1-like"/>
</dbReference>
<dbReference type="GO" id="GO:0046872">
    <property type="term" value="F:metal ion binding"/>
    <property type="evidence" value="ECO:0007669"/>
    <property type="project" value="UniProtKB-KW"/>
</dbReference>
<dbReference type="GO" id="GO:0051536">
    <property type="term" value="F:iron-sulfur cluster binding"/>
    <property type="evidence" value="ECO:0007669"/>
    <property type="project" value="UniProtKB-KW"/>
</dbReference>
<dbReference type="Proteomes" id="UP000179243">
    <property type="component" value="Unassembled WGS sequence"/>
</dbReference>
<gene>
    <name evidence="5" type="ORF">A2519_13260</name>
</gene>
<dbReference type="Pfam" id="PF13237">
    <property type="entry name" value="Fer4_10"/>
    <property type="match status" value="1"/>
</dbReference>
<evidence type="ECO:0000256" key="2">
    <source>
        <dbReference type="ARBA" id="ARBA00023004"/>
    </source>
</evidence>
<dbReference type="PANTHER" id="PTHR43122:SF1">
    <property type="entry name" value="IRON-SULFUR-BINDING PROTEIN"/>
    <property type="match status" value="1"/>
</dbReference>
<evidence type="ECO:0000313" key="5">
    <source>
        <dbReference type="EMBL" id="OGK03233.1"/>
    </source>
</evidence>
<dbReference type="EMBL" id="MFYX01000093">
    <property type="protein sequence ID" value="OGK03233.1"/>
    <property type="molecule type" value="Genomic_DNA"/>
</dbReference>
<evidence type="ECO:0000256" key="1">
    <source>
        <dbReference type="ARBA" id="ARBA00022723"/>
    </source>
</evidence>
<name>A0A1F7F9C8_UNCRA</name>
<dbReference type="InterPro" id="IPR017900">
    <property type="entry name" value="4Fe4S_Fe_S_CS"/>
</dbReference>
<dbReference type="SUPFAM" id="SSF52218">
    <property type="entry name" value="Flavoproteins"/>
    <property type="match status" value="1"/>
</dbReference>
<dbReference type="InterPro" id="IPR029039">
    <property type="entry name" value="Flavoprotein-like_sf"/>
</dbReference>
<evidence type="ECO:0000256" key="3">
    <source>
        <dbReference type="ARBA" id="ARBA00023014"/>
    </source>
</evidence>
<evidence type="ECO:0000259" key="4">
    <source>
        <dbReference type="PROSITE" id="PS51379"/>
    </source>
</evidence>
<dbReference type="SUPFAM" id="SSF54862">
    <property type="entry name" value="4Fe-4S ferredoxins"/>
    <property type="match status" value="1"/>
</dbReference>
<dbReference type="PANTHER" id="PTHR43122">
    <property type="entry name" value="FERREDOXIN SUBUNIT OF PYRUVATE:FLAVODOXIN OXIDOREDUCTASE-RELATED"/>
    <property type="match status" value="1"/>
</dbReference>
<keyword evidence="1" id="KW-0479">Metal-binding</keyword>
<organism evidence="5 6">
    <name type="scientific">Candidatus Raymondbacteria bacterium RIFOXYD12_FULL_49_13</name>
    <dbReference type="NCBI Taxonomy" id="1817890"/>
    <lineage>
        <taxon>Bacteria</taxon>
        <taxon>Raymondiibacteriota</taxon>
    </lineage>
</organism>
<accession>A0A1F7F9C8</accession>